<geneLocation type="plasmid" evidence="2">
    <name>psfrenxt3b</name>
</geneLocation>
<protein>
    <submittedName>
        <fullName evidence="1">Uncharacterized protein</fullName>
    </submittedName>
</protein>
<accession>A0A2L0HBF7</accession>
<evidence type="ECO:0000313" key="2">
    <source>
        <dbReference type="Proteomes" id="UP000239340"/>
    </source>
</evidence>
<dbReference type="Proteomes" id="UP000239340">
    <property type="component" value="Plasmid pSfreNXT3b"/>
</dbReference>
<sequence>MLMSTLRPNSGPKGGPTILKLRVQPADSSIGVAARKNGCQTALPFFGLTGQFSSDRAMVNRATLPFAQALGPVISHIRLHKA</sequence>
<reference evidence="1 2" key="1">
    <citation type="submission" date="2017-10" db="EMBL/GenBank/DDBJ databases">
        <title>Analysis of the genome sequences of Rhizobium populations associated to common bean (phaseolus vulgaris).</title>
        <authorList>
            <person name="Bustos P."/>
            <person name="Santamaria R.I."/>
            <person name="Miranda-Sanchez F."/>
            <person name="Perez-Carrascal O."/>
            <person name="Juarez S."/>
            <person name="Lozano L."/>
            <person name="Martinez-Flores I."/>
            <person name="Vinuesa P."/>
            <person name="Martinez-Romero E."/>
            <person name="Cevallos M.A."/>
            <person name="Romero D."/>
            <person name="Davila G."/>
            <person name="Gonzalez V."/>
        </authorList>
    </citation>
    <scope>NUCLEOTIDE SEQUENCE [LARGE SCALE GENOMIC DNA]</scope>
    <source>
        <strain evidence="1 2">NXT3</strain>
        <plasmid evidence="2">Plasmid psfrenxt3b</plasmid>
    </source>
</reference>
<organism evidence="1 2">
    <name type="scientific">Rhizobium fredii</name>
    <name type="common">Sinorhizobium fredii</name>
    <dbReference type="NCBI Taxonomy" id="380"/>
    <lineage>
        <taxon>Bacteria</taxon>
        <taxon>Pseudomonadati</taxon>
        <taxon>Pseudomonadota</taxon>
        <taxon>Alphaproteobacteria</taxon>
        <taxon>Hyphomicrobiales</taxon>
        <taxon>Rhizobiaceae</taxon>
        <taxon>Sinorhizobium/Ensifer group</taxon>
        <taxon>Sinorhizobium</taxon>
    </lineage>
</organism>
<gene>
    <name evidence="1" type="ORF">NXT3_PB00177</name>
</gene>
<evidence type="ECO:0000313" key="1">
    <source>
        <dbReference type="EMBL" id="AUX78838.1"/>
    </source>
</evidence>
<dbReference type="EMBL" id="CP024309">
    <property type="protein sequence ID" value="AUX78838.1"/>
    <property type="molecule type" value="Genomic_DNA"/>
</dbReference>
<name>A0A2L0HBF7_RHIFR</name>
<dbReference type="AlphaFoldDB" id="A0A2L0HBF7"/>
<dbReference type="RefSeq" id="WP_104840469.1">
    <property type="nucleotide sequence ID" value="NZ_CP024309.1"/>
</dbReference>
<keyword evidence="1" id="KW-0614">Plasmid</keyword>
<proteinExistence type="predicted"/>